<sequence length="178" mass="19039">MQNCALPAKPNLTEPVNPTSLMARINNLGISALVMALVVGLDQLTKHLVRTYISLSEAIPSHGFFQIIHAQNTGAAFSIFQNSIPILIVTSSTALLFIIWITVSHKLGFLENTWGRIGLGLAAGGTLGNLIDRAYYGSVTDFLRAGPWPAFNVADSSLVVGMILIAFLYLRSGQAAGQ</sequence>
<dbReference type="Pfam" id="PF01252">
    <property type="entry name" value="Peptidase_A8"/>
    <property type="match status" value="1"/>
</dbReference>
<evidence type="ECO:0000256" key="8">
    <source>
        <dbReference type="ARBA" id="ARBA00023136"/>
    </source>
</evidence>
<feature type="transmembrane region" description="Helical" evidence="9">
    <location>
        <begin position="21"/>
        <end position="41"/>
    </location>
</feature>
<dbReference type="PRINTS" id="PR00781">
    <property type="entry name" value="LIPOSIGPTASE"/>
</dbReference>
<keyword evidence="2 9" id="KW-1003">Cell membrane</keyword>
<evidence type="ECO:0000256" key="4">
    <source>
        <dbReference type="ARBA" id="ARBA00022692"/>
    </source>
</evidence>
<keyword evidence="3 9" id="KW-0645">Protease</keyword>
<evidence type="ECO:0000256" key="10">
    <source>
        <dbReference type="RuleBase" id="RU004181"/>
    </source>
</evidence>
<dbReference type="GO" id="GO:0006508">
    <property type="term" value="P:proteolysis"/>
    <property type="evidence" value="ECO:0007669"/>
    <property type="project" value="UniProtKB-KW"/>
</dbReference>
<name>A0A2P5P7H4_9CHLR</name>
<evidence type="ECO:0000256" key="5">
    <source>
        <dbReference type="ARBA" id="ARBA00022750"/>
    </source>
</evidence>
<comment type="catalytic activity">
    <reaction evidence="9">
        <text>Release of signal peptides from bacterial membrane prolipoproteins. Hydrolyzes -Xaa-Yaa-Zaa-|-(S,diacylglyceryl)Cys-, in which Xaa is hydrophobic (preferably Leu), and Yaa (Ala or Ser) and Zaa (Gly or Ala) have small, neutral side chains.</text>
        <dbReference type="EC" id="3.4.23.36"/>
    </reaction>
</comment>
<feature type="transmembrane region" description="Helical" evidence="9">
    <location>
        <begin position="150"/>
        <end position="170"/>
    </location>
</feature>
<reference evidence="11 12" key="1">
    <citation type="journal article" date="2017" name="ISME J.">
        <title>Grape pomace compost harbors organohalide-respiring Dehalogenimonas species with novel reductive dehalogenase genes.</title>
        <authorList>
            <person name="Yang Y."/>
            <person name="Higgins S.A."/>
            <person name="Yan J."/>
            <person name="Simsir B."/>
            <person name="Chourey K."/>
            <person name="Iyer R."/>
            <person name="Hettich R.L."/>
            <person name="Baldwin B."/>
            <person name="Ogles D.M."/>
            <person name="Loffler F.E."/>
        </authorList>
    </citation>
    <scope>NUCLEOTIDE SEQUENCE [LARGE SCALE GENOMIC DNA]</scope>
    <source>
        <strain evidence="11 12">GP</strain>
    </source>
</reference>
<comment type="subcellular location">
    <subcellularLocation>
        <location evidence="9">Cell membrane</location>
        <topology evidence="9">Multi-pass membrane protein</topology>
    </subcellularLocation>
</comment>
<comment type="pathway">
    <text evidence="9">Protein modification; lipoprotein biosynthesis (signal peptide cleavage).</text>
</comment>
<dbReference type="UniPathway" id="UPA00665"/>
<gene>
    <name evidence="9 11" type="primary">lspA</name>
    <name evidence="11" type="ORF">JP09_005415</name>
</gene>
<dbReference type="EC" id="3.4.23.36" evidence="9"/>
<dbReference type="EMBL" id="JQAN02000009">
    <property type="protein sequence ID" value="PPD58229.1"/>
    <property type="molecule type" value="Genomic_DNA"/>
</dbReference>
<dbReference type="HAMAP" id="MF_00161">
    <property type="entry name" value="LspA"/>
    <property type="match status" value="1"/>
</dbReference>
<dbReference type="Proteomes" id="UP000235653">
    <property type="component" value="Unassembled WGS sequence"/>
</dbReference>
<evidence type="ECO:0000256" key="2">
    <source>
        <dbReference type="ARBA" id="ARBA00022475"/>
    </source>
</evidence>
<evidence type="ECO:0000313" key="11">
    <source>
        <dbReference type="EMBL" id="PPD58229.1"/>
    </source>
</evidence>
<dbReference type="InterPro" id="IPR001872">
    <property type="entry name" value="Peptidase_A8"/>
</dbReference>
<feature type="active site" evidence="9">
    <location>
        <position position="155"/>
    </location>
</feature>
<feature type="active site" evidence="9">
    <location>
        <position position="141"/>
    </location>
</feature>
<evidence type="ECO:0000256" key="3">
    <source>
        <dbReference type="ARBA" id="ARBA00022670"/>
    </source>
</evidence>
<dbReference type="AlphaFoldDB" id="A0A2P5P7H4"/>
<dbReference type="GO" id="GO:0004190">
    <property type="term" value="F:aspartic-type endopeptidase activity"/>
    <property type="evidence" value="ECO:0007669"/>
    <property type="project" value="UniProtKB-UniRule"/>
</dbReference>
<comment type="caution">
    <text evidence="9">Lacks conserved residue(s) required for the propagation of feature annotation.</text>
</comment>
<keyword evidence="8 9" id="KW-0472">Membrane</keyword>
<keyword evidence="4 9" id="KW-0812">Transmembrane</keyword>
<dbReference type="GO" id="GO:0005886">
    <property type="term" value="C:plasma membrane"/>
    <property type="evidence" value="ECO:0007669"/>
    <property type="project" value="UniProtKB-SubCell"/>
</dbReference>
<evidence type="ECO:0000313" key="12">
    <source>
        <dbReference type="Proteomes" id="UP000235653"/>
    </source>
</evidence>
<dbReference type="OrthoDB" id="9810259at2"/>
<comment type="caution">
    <text evidence="11">The sequence shown here is derived from an EMBL/GenBank/DDBJ whole genome shotgun (WGS) entry which is preliminary data.</text>
</comment>
<accession>A0A2P5P7H4</accession>
<proteinExistence type="inferred from homology"/>
<evidence type="ECO:0000256" key="7">
    <source>
        <dbReference type="ARBA" id="ARBA00022989"/>
    </source>
</evidence>
<keyword evidence="5 9" id="KW-0064">Aspartyl protease</keyword>
<comment type="similarity">
    <text evidence="1 9 10">Belongs to the peptidase A8 family.</text>
</comment>
<comment type="function">
    <text evidence="9">This protein specifically catalyzes the removal of signal peptides from prolipoproteins.</text>
</comment>
<dbReference type="PANTHER" id="PTHR33695">
    <property type="entry name" value="LIPOPROTEIN SIGNAL PEPTIDASE"/>
    <property type="match status" value="1"/>
</dbReference>
<protein>
    <recommendedName>
        <fullName evidence="9">Lipoprotein signal peptidase</fullName>
        <ecNumber evidence="9">3.4.23.36</ecNumber>
    </recommendedName>
    <alternativeName>
        <fullName evidence="9">Prolipoprotein signal peptidase</fullName>
    </alternativeName>
    <alternativeName>
        <fullName evidence="9">Signal peptidase II</fullName>
        <shortName evidence="9">SPase II</shortName>
    </alternativeName>
</protein>
<organism evidence="11 12">
    <name type="scientific">Dehalogenimonas etheniformans</name>
    <dbReference type="NCBI Taxonomy" id="1536648"/>
    <lineage>
        <taxon>Bacteria</taxon>
        <taxon>Bacillati</taxon>
        <taxon>Chloroflexota</taxon>
        <taxon>Dehalococcoidia</taxon>
        <taxon>Dehalococcoidales</taxon>
        <taxon>Dehalococcoidaceae</taxon>
        <taxon>Dehalogenimonas</taxon>
    </lineage>
</organism>
<keyword evidence="12" id="KW-1185">Reference proteome</keyword>
<keyword evidence="6 9" id="KW-0378">Hydrolase</keyword>
<dbReference type="NCBIfam" id="TIGR00077">
    <property type="entry name" value="lspA"/>
    <property type="match status" value="1"/>
</dbReference>
<feature type="transmembrane region" description="Helical" evidence="9">
    <location>
        <begin position="84"/>
        <end position="103"/>
    </location>
</feature>
<evidence type="ECO:0000256" key="9">
    <source>
        <dbReference type="HAMAP-Rule" id="MF_00161"/>
    </source>
</evidence>
<evidence type="ECO:0000256" key="1">
    <source>
        <dbReference type="ARBA" id="ARBA00006139"/>
    </source>
</evidence>
<evidence type="ECO:0000256" key="6">
    <source>
        <dbReference type="ARBA" id="ARBA00022801"/>
    </source>
</evidence>
<keyword evidence="7 9" id="KW-1133">Transmembrane helix</keyword>
<dbReference type="PANTHER" id="PTHR33695:SF1">
    <property type="entry name" value="LIPOPROTEIN SIGNAL PEPTIDASE"/>
    <property type="match status" value="1"/>
</dbReference>